<keyword evidence="7" id="KW-1185">Reference proteome</keyword>
<dbReference type="InterPro" id="IPR024607">
    <property type="entry name" value="Sulfatase_CS"/>
</dbReference>
<name>A0ABZ0GQV2_9GAMM</name>
<proteinExistence type="inferred from homology"/>
<feature type="domain" description="Sulfatase N-terminal" evidence="5">
    <location>
        <begin position="60"/>
        <end position="351"/>
    </location>
</feature>
<comment type="similarity">
    <text evidence="1">Belongs to the sulfatase family.</text>
</comment>
<dbReference type="SUPFAM" id="SSF53649">
    <property type="entry name" value="Alkaline phosphatase-like"/>
    <property type="match status" value="1"/>
</dbReference>
<reference evidence="6 7" key="1">
    <citation type="submission" date="2023-09" db="EMBL/GenBank/DDBJ databases">
        <authorList>
            <person name="Qi X."/>
        </authorList>
    </citation>
    <scope>NUCLEOTIDE SEQUENCE [LARGE SCALE GENOMIC DNA]</scope>
    <source>
        <strain evidence="6 7">S1-1</strain>
    </source>
</reference>
<keyword evidence="4" id="KW-0106">Calcium</keyword>
<evidence type="ECO:0000259" key="5">
    <source>
        <dbReference type="Pfam" id="PF00884"/>
    </source>
</evidence>
<dbReference type="InterPro" id="IPR050738">
    <property type="entry name" value="Sulfatase"/>
</dbReference>
<accession>A0ABZ0GQV2</accession>
<evidence type="ECO:0000256" key="3">
    <source>
        <dbReference type="ARBA" id="ARBA00022801"/>
    </source>
</evidence>
<keyword evidence="2" id="KW-0479">Metal-binding</keyword>
<evidence type="ECO:0000256" key="2">
    <source>
        <dbReference type="ARBA" id="ARBA00022723"/>
    </source>
</evidence>
<dbReference type="Proteomes" id="UP001301442">
    <property type="component" value="Chromosome"/>
</dbReference>
<evidence type="ECO:0000256" key="1">
    <source>
        <dbReference type="ARBA" id="ARBA00008779"/>
    </source>
</evidence>
<evidence type="ECO:0000256" key="4">
    <source>
        <dbReference type="ARBA" id="ARBA00022837"/>
    </source>
</evidence>
<dbReference type="EMBL" id="CP136600">
    <property type="protein sequence ID" value="WOH38178.1"/>
    <property type="molecule type" value="Genomic_DNA"/>
</dbReference>
<protein>
    <submittedName>
        <fullName evidence="6">Sulfatase-like hydrolase/transferase</fullName>
    </submittedName>
</protein>
<dbReference type="PROSITE" id="PS00523">
    <property type="entry name" value="SULFATASE_1"/>
    <property type="match status" value="1"/>
</dbReference>
<organism evidence="6 7">
    <name type="scientific">Thalassotalea fonticola</name>
    <dbReference type="NCBI Taxonomy" id="3065649"/>
    <lineage>
        <taxon>Bacteria</taxon>
        <taxon>Pseudomonadati</taxon>
        <taxon>Pseudomonadota</taxon>
        <taxon>Gammaproteobacteria</taxon>
        <taxon>Alteromonadales</taxon>
        <taxon>Colwelliaceae</taxon>
        <taxon>Thalassotalea</taxon>
    </lineage>
</organism>
<dbReference type="PANTHER" id="PTHR42693:SF33">
    <property type="entry name" value="ARYLSULFATASE"/>
    <property type="match status" value="1"/>
</dbReference>
<keyword evidence="3" id="KW-0378">Hydrolase</keyword>
<gene>
    <name evidence="6" type="ORF">RI844_02780</name>
</gene>
<dbReference type="InterPro" id="IPR000917">
    <property type="entry name" value="Sulfatase_N"/>
</dbReference>
<dbReference type="InterPro" id="IPR017850">
    <property type="entry name" value="Alkaline_phosphatase_core_sf"/>
</dbReference>
<dbReference type="PANTHER" id="PTHR42693">
    <property type="entry name" value="ARYLSULFATASE FAMILY MEMBER"/>
    <property type="match status" value="1"/>
</dbReference>
<sequence>MKALLTKKNILLAILLLLLLKTVITIFVNINGQNIDNERTDKYLQTVRAAQNENEQEKLPNIVFILTDDLGYGDLSSYGSTLINTPNIDALADQGIKLTNFYSPSSLCSPARAGILTGRYPQRAHVPAVLFDSDTVIGTVRKYLGYYSYGMDGLSPDEATVSEVLQAKGYSTAVLGKWHLGSRAGYLPKDNGFDYAYIPDDTEDKTTLTKKFTKKIVNFIDENKANPFFVYYSQPIPHEPLFRVKEFADKTKAGKYGEMVQEVDWSIGVIMKKLAELGLEENTLVIFSSDNGPYRLGNSGGVRGGKGQTTLGGQRVPFIAYWPGVIPAGQVSDEMAMGFDIFPTALSMAGIPLPDDRIIDGKNILPLLTGEEKQSPHEYLYMINDKTVESVLDKQGNKYQIRTNPPNSKFWYMKTGPYFFNVYDDPSESYSTLELNLEKADAYKNKINAFQAELDNDLRGWR</sequence>
<dbReference type="Gene3D" id="3.40.720.10">
    <property type="entry name" value="Alkaline Phosphatase, subunit A"/>
    <property type="match status" value="2"/>
</dbReference>
<evidence type="ECO:0000313" key="6">
    <source>
        <dbReference type="EMBL" id="WOH38178.1"/>
    </source>
</evidence>
<dbReference type="Pfam" id="PF00884">
    <property type="entry name" value="Sulfatase"/>
    <property type="match status" value="1"/>
</dbReference>
<dbReference type="Gene3D" id="3.30.1120.10">
    <property type="match status" value="1"/>
</dbReference>
<evidence type="ECO:0000313" key="7">
    <source>
        <dbReference type="Proteomes" id="UP001301442"/>
    </source>
</evidence>
<dbReference type="RefSeq" id="WP_348396951.1">
    <property type="nucleotide sequence ID" value="NZ_CP136600.1"/>
</dbReference>